<keyword evidence="3" id="KW-1185">Reference proteome</keyword>
<evidence type="ECO:0000313" key="1">
    <source>
        <dbReference type="EMBL" id="CAF1934557.1"/>
    </source>
</evidence>
<proteinExistence type="predicted"/>
<accession>A0A078JSX5</accession>
<reference evidence="2 3" key="1">
    <citation type="journal article" date="2014" name="Science">
        <title>Plant genetics. Early allopolyploid evolution in the post-Neolithic Brassica napus oilseed genome.</title>
        <authorList>
            <person name="Chalhoub B."/>
            <person name="Denoeud F."/>
            <person name="Liu S."/>
            <person name="Parkin I.A."/>
            <person name="Tang H."/>
            <person name="Wang X."/>
            <person name="Chiquet J."/>
            <person name="Belcram H."/>
            <person name="Tong C."/>
            <person name="Samans B."/>
            <person name="Correa M."/>
            <person name="Da Silva C."/>
            <person name="Just J."/>
            <person name="Falentin C."/>
            <person name="Koh C.S."/>
            <person name="Le Clainche I."/>
            <person name="Bernard M."/>
            <person name="Bento P."/>
            <person name="Noel B."/>
            <person name="Labadie K."/>
            <person name="Alberti A."/>
            <person name="Charles M."/>
            <person name="Arnaud D."/>
            <person name="Guo H."/>
            <person name="Daviaud C."/>
            <person name="Alamery S."/>
            <person name="Jabbari K."/>
            <person name="Zhao M."/>
            <person name="Edger P.P."/>
            <person name="Chelaifa H."/>
            <person name="Tack D."/>
            <person name="Lassalle G."/>
            <person name="Mestiri I."/>
            <person name="Schnel N."/>
            <person name="Le Paslier M.C."/>
            <person name="Fan G."/>
            <person name="Renault V."/>
            <person name="Bayer P.E."/>
            <person name="Golicz A.A."/>
            <person name="Manoli S."/>
            <person name="Lee T.H."/>
            <person name="Thi V.H."/>
            <person name="Chalabi S."/>
            <person name="Hu Q."/>
            <person name="Fan C."/>
            <person name="Tollenaere R."/>
            <person name="Lu Y."/>
            <person name="Battail C."/>
            <person name="Shen J."/>
            <person name="Sidebottom C.H."/>
            <person name="Wang X."/>
            <person name="Canaguier A."/>
            <person name="Chauveau A."/>
            <person name="Berard A."/>
            <person name="Deniot G."/>
            <person name="Guan M."/>
            <person name="Liu Z."/>
            <person name="Sun F."/>
            <person name="Lim Y.P."/>
            <person name="Lyons E."/>
            <person name="Town C.D."/>
            <person name="Bancroft I."/>
            <person name="Wang X."/>
            <person name="Meng J."/>
            <person name="Ma J."/>
            <person name="Pires J.C."/>
            <person name="King G.J."/>
            <person name="Brunel D."/>
            <person name="Delourme R."/>
            <person name="Renard M."/>
            <person name="Aury J.M."/>
            <person name="Adams K.L."/>
            <person name="Batley J."/>
            <person name="Snowdon R.J."/>
            <person name="Tost J."/>
            <person name="Edwards D."/>
            <person name="Zhou Y."/>
            <person name="Hua W."/>
            <person name="Sharpe A.G."/>
            <person name="Paterson A.H."/>
            <person name="Guan C."/>
            <person name="Wincker P."/>
        </authorList>
    </citation>
    <scope>NUCLEOTIDE SEQUENCE [LARGE SCALE GENOMIC DNA]</scope>
    <source>
        <strain evidence="3">cv. Darmor-bzh</strain>
    </source>
</reference>
<evidence type="ECO:0000313" key="2">
    <source>
        <dbReference type="EMBL" id="CDY68522.1"/>
    </source>
</evidence>
<dbReference type="Proteomes" id="UP001295469">
    <property type="component" value="Chromosome C05"/>
</dbReference>
<sequence>MNEKKTKLKKRRTSVCRKVAGSSSPIFQAFWLATGISENVFSSYAKSVAS</sequence>
<dbReference type="EMBL" id="HG994369">
    <property type="protein sequence ID" value="CAF1934557.1"/>
    <property type="molecule type" value="Genomic_DNA"/>
</dbReference>
<dbReference type="PaxDb" id="3708-A0A078JSX5"/>
<dbReference type="Proteomes" id="UP000028999">
    <property type="component" value="Unassembled WGS sequence"/>
</dbReference>
<reference evidence="1" key="3">
    <citation type="submission" date="2021-01" db="EMBL/GenBank/DDBJ databases">
        <authorList>
            <consortium name="Genoscope - CEA"/>
            <person name="William W."/>
        </authorList>
    </citation>
    <scope>NUCLEOTIDE SEQUENCE</scope>
</reference>
<dbReference type="EMBL" id="LK037475">
    <property type="protein sequence ID" value="CDY68522.1"/>
    <property type="molecule type" value="Genomic_DNA"/>
</dbReference>
<evidence type="ECO:0000313" key="3">
    <source>
        <dbReference type="Proteomes" id="UP000028999"/>
    </source>
</evidence>
<dbReference type="Gramene" id="CDY68522">
    <property type="protein sequence ID" value="CDY68522"/>
    <property type="gene ID" value="GSBRNA2T00075373001"/>
</dbReference>
<dbReference type="AlphaFoldDB" id="A0A078JSX5"/>
<gene>
    <name evidence="2" type="primary">BnaCnng59360D</name>
    <name evidence="1" type="ORF">DARMORV10_C05P52150.1</name>
    <name evidence="2" type="ORF">GSBRNA2T00075373001</name>
</gene>
<name>A0A078JSX5_BRANA</name>
<protein>
    <submittedName>
        <fullName evidence="1">(rape) hypothetical protein</fullName>
    </submittedName>
    <submittedName>
        <fullName evidence="2">BnaCnng59360D protein</fullName>
    </submittedName>
</protein>
<reference evidence="2" key="2">
    <citation type="submission" date="2014-06" db="EMBL/GenBank/DDBJ databases">
        <authorList>
            <person name="Genoscope - CEA"/>
        </authorList>
    </citation>
    <scope>NUCLEOTIDE SEQUENCE</scope>
</reference>
<organism evidence="2 3">
    <name type="scientific">Brassica napus</name>
    <name type="common">Rape</name>
    <dbReference type="NCBI Taxonomy" id="3708"/>
    <lineage>
        <taxon>Eukaryota</taxon>
        <taxon>Viridiplantae</taxon>
        <taxon>Streptophyta</taxon>
        <taxon>Embryophyta</taxon>
        <taxon>Tracheophyta</taxon>
        <taxon>Spermatophyta</taxon>
        <taxon>Magnoliopsida</taxon>
        <taxon>eudicotyledons</taxon>
        <taxon>Gunneridae</taxon>
        <taxon>Pentapetalae</taxon>
        <taxon>rosids</taxon>
        <taxon>malvids</taxon>
        <taxon>Brassicales</taxon>
        <taxon>Brassicaceae</taxon>
        <taxon>Brassiceae</taxon>
        <taxon>Brassica</taxon>
    </lineage>
</organism>